<dbReference type="RefSeq" id="WP_259550044.1">
    <property type="nucleotide sequence ID" value="NZ_BAABHW010000002.1"/>
</dbReference>
<dbReference type="InterPro" id="IPR020596">
    <property type="entry name" value="rRNA_Ade_Mease_Trfase_CS"/>
</dbReference>
<dbReference type="Gene3D" id="3.40.50.150">
    <property type="entry name" value="Vaccinia Virus protein VP39"/>
    <property type="match status" value="1"/>
</dbReference>
<dbReference type="CDD" id="cd02440">
    <property type="entry name" value="AdoMet_MTases"/>
    <property type="match status" value="1"/>
</dbReference>
<comment type="similarity">
    <text evidence="1">Belongs to the methyltransferase superfamily. L-isoaspartyl/D-aspartyl protein methyltransferase family.</text>
</comment>
<accession>A0ABP9L7C3</accession>
<dbReference type="PANTHER" id="PTHR11579:SF18">
    <property type="entry name" value="PROTEIN-L-ISOASPARTATE O-METHYLTRANSFERASE"/>
    <property type="match status" value="1"/>
</dbReference>
<comment type="caution">
    <text evidence="5">The sequence shown here is derived from an EMBL/GenBank/DDBJ whole genome shotgun (WGS) entry which is preliminary data.</text>
</comment>
<dbReference type="Proteomes" id="UP001499910">
    <property type="component" value="Unassembled WGS sequence"/>
</dbReference>
<evidence type="ECO:0000313" key="5">
    <source>
        <dbReference type="EMBL" id="GAA5071261.1"/>
    </source>
</evidence>
<dbReference type="InterPro" id="IPR000682">
    <property type="entry name" value="PCMT"/>
</dbReference>
<dbReference type="PROSITE" id="PS01131">
    <property type="entry name" value="RRNA_A_DIMETH"/>
    <property type="match status" value="1"/>
</dbReference>
<proteinExistence type="inferred from homology"/>
<sequence length="218" mass="23312">MTDFASRRVTMVDTQVRPSDVTKFTIIDAMLEVPREEFVPDTKRELAYVGGPIEIAPHRQLLDARSTAKMLDALELEPTDVVLEIGSGLGYITALLARMTEAVVALEEDGELAAEAEATLGAQGVVNAAVITGPLPEGAAKHGPFDAIVISGGVEEIPTSLYDQLKPGGQIIAIFMEGALGEVRMGFKSPEGHVSWRMEFNATAEVLPGFARAPSFVF</sequence>
<gene>
    <name evidence="5" type="ORF">GCM10023209_14760</name>
</gene>
<protein>
    <recommendedName>
        <fullName evidence="2">Protein-L-isoaspartate O-methyltransferase</fullName>
    </recommendedName>
    <alternativeName>
        <fullName evidence="4">Protein L-isoaspartyl methyltransferase</fullName>
    </alternativeName>
</protein>
<dbReference type="Pfam" id="PF01135">
    <property type="entry name" value="PCMT"/>
    <property type="match status" value="1"/>
</dbReference>
<keyword evidence="6" id="KW-1185">Reference proteome</keyword>
<organism evidence="5 6">
    <name type="scientific">[Roseibacterium] beibuensis</name>
    <dbReference type="NCBI Taxonomy" id="1193142"/>
    <lineage>
        <taxon>Bacteria</taxon>
        <taxon>Pseudomonadati</taxon>
        <taxon>Pseudomonadota</taxon>
        <taxon>Alphaproteobacteria</taxon>
        <taxon>Rhodobacterales</taxon>
        <taxon>Roseobacteraceae</taxon>
        <taxon>Roseicyclus</taxon>
    </lineage>
</organism>
<dbReference type="PANTHER" id="PTHR11579">
    <property type="entry name" value="PROTEIN-L-ISOASPARTATE O-METHYLTRANSFERASE"/>
    <property type="match status" value="1"/>
</dbReference>
<reference evidence="6" key="1">
    <citation type="journal article" date="2019" name="Int. J. Syst. Evol. Microbiol.">
        <title>The Global Catalogue of Microorganisms (GCM) 10K type strain sequencing project: providing services to taxonomists for standard genome sequencing and annotation.</title>
        <authorList>
            <consortium name="The Broad Institute Genomics Platform"/>
            <consortium name="The Broad Institute Genome Sequencing Center for Infectious Disease"/>
            <person name="Wu L."/>
            <person name="Ma J."/>
        </authorList>
    </citation>
    <scope>NUCLEOTIDE SEQUENCE [LARGE SCALE GENOMIC DNA]</scope>
    <source>
        <strain evidence="6">JCM 18015</strain>
    </source>
</reference>
<evidence type="ECO:0000256" key="1">
    <source>
        <dbReference type="ARBA" id="ARBA00005369"/>
    </source>
</evidence>
<dbReference type="EMBL" id="BAABHW010000002">
    <property type="protein sequence ID" value="GAA5071261.1"/>
    <property type="molecule type" value="Genomic_DNA"/>
</dbReference>
<keyword evidence="3" id="KW-0949">S-adenosyl-L-methionine</keyword>
<evidence type="ECO:0000256" key="3">
    <source>
        <dbReference type="ARBA" id="ARBA00022691"/>
    </source>
</evidence>
<name>A0ABP9L7C3_9RHOB</name>
<evidence type="ECO:0000256" key="2">
    <source>
        <dbReference type="ARBA" id="ARBA00013346"/>
    </source>
</evidence>
<dbReference type="InterPro" id="IPR029063">
    <property type="entry name" value="SAM-dependent_MTases_sf"/>
</dbReference>
<dbReference type="SUPFAM" id="SSF53335">
    <property type="entry name" value="S-adenosyl-L-methionine-dependent methyltransferases"/>
    <property type="match status" value="1"/>
</dbReference>
<evidence type="ECO:0000256" key="4">
    <source>
        <dbReference type="ARBA" id="ARBA00030757"/>
    </source>
</evidence>
<evidence type="ECO:0000313" key="6">
    <source>
        <dbReference type="Proteomes" id="UP001499910"/>
    </source>
</evidence>